<evidence type="ECO:0000313" key="3">
    <source>
        <dbReference type="Proteomes" id="UP001470230"/>
    </source>
</evidence>
<dbReference type="Proteomes" id="UP001470230">
    <property type="component" value="Unassembled WGS sequence"/>
</dbReference>
<comment type="caution">
    <text evidence="2">The sequence shown here is derived from an EMBL/GenBank/DDBJ whole genome shotgun (WGS) entry which is preliminary data.</text>
</comment>
<proteinExistence type="predicted"/>
<evidence type="ECO:0000313" key="2">
    <source>
        <dbReference type="EMBL" id="KAK8853617.1"/>
    </source>
</evidence>
<keyword evidence="3" id="KW-1185">Reference proteome</keyword>
<name>A0ABR2HWB1_9EUKA</name>
<dbReference type="InterPro" id="IPR006342">
    <property type="entry name" value="FkbM_mtfrase"/>
</dbReference>
<reference evidence="2 3" key="1">
    <citation type="submission" date="2024-04" db="EMBL/GenBank/DDBJ databases">
        <title>Tritrichomonas musculus Genome.</title>
        <authorList>
            <person name="Alves-Ferreira E."/>
            <person name="Grigg M."/>
            <person name="Lorenzi H."/>
            <person name="Galac M."/>
        </authorList>
    </citation>
    <scope>NUCLEOTIDE SEQUENCE [LARGE SCALE GENOMIC DNA]</scope>
    <source>
        <strain evidence="2 3">EAF2021</strain>
    </source>
</reference>
<dbReference type="Gene3D" id="3.40.50.150">
    <property type="entry name" value="Vaccinia Virus protein VP39"/>
    <property type="match status" value="1"/>
</dbReference>
<feature type="domain" description="Methyltransferase FkbM" evidence="1">
    <location>
        <begin position="94"/>
        <end position="255"/>
    </location>
</feature>
<dbReference type="InterPro" id="IPR029063">
    <property type="entry name" value="SAM-dependent_MTases_sf"/>
</dbReference>
<dbReference type="EMBL" id="JAPFFF010000022">
    <property type="protein sequence ID" value="KAK8853617.1"/>
    <property type="molecule type" value="Genomic_DNA"/>
</dbReference>
<sequence length="294" mass="34033">MLPLKMTIIFKQILEISVHKYEPWDKKSILFPSADFELADLDYHNITFSEYIYKHSDWISNEIRRTKRWCDCEHIYNIFNKFIKIKVKNMYAIDVGANIGACSLLLMSMGFKTIAFEPLPTNLHLLTRSLLHNPQFLPLISLYPIALGNNETKLTISYHNDNMGGSSALRIFKTGVKSITVPSCPLDSVLQNFSSPIIFAKIDVEGYEPYVIEGAESFLKNQQIKIIFYEKSCKSTEIDPNIFTRLNNLFDQYNYTSSSSLCRHPSDLFNILVISNKFIRENNIDQEKLIKTRF</sequence>
<dbReference type="Pfam" id="PF05050">
    <property type="entry name" value="Methyltransf_21"/>
    <property type="match status" value="1"/>
</dbReference>
<dbReference type="InterPro" id="IPR052514">
    <property type="entry name" value="SAM-dependent_MTase"/>
</dbReference>
<evidence type="ECO:0000259" key="1">
    <source>
        <dbReference type="Pfam" id="PF05050"/>
    </source>
</evidence>
<protein>
    <recommendedName>
        <fullName evidence="1">Methyltransferase FkbM domain-containing protein</fullName>
    </recommendedName>
</protein>
<accession>A0ABR2HWB1</accession>
<dbReference type="NCBIfam" id="TIGR01444">
    <property type="entry name" value="fkbM_fam"/>
    <property type="match status" value="1"/>
</dbReference>
<organism evidence="2 3">
    <name type="scientific">Tritrichomonas musculus</name>
    <dbReference type="NCBI Taxonomy" id="1915356"/>
    <lineage>
        <taxon>Eukaryota</taxon>
        <taxon>Metamonada</taxon>
        <taxon>Parabasalia</taxon>
        <taxon>Tritrichomonadida</taxon>
        <taxon>Tritrichomonadidae</taxon>
        <taxon>Tritrichomonas</taxon>
    </lineage>
</organism>
<dbReference type="SUPFAM" id="SSF53335">
    <property type="entry name" value="S-adenosyl-L-methionine-dependent methyltransferases"/>
    <property type="match status" value="1"/>
</dbReference>
<dbReference type="PANTHER" id="PTHR34203">
    <property type="entry name" value="METHYLTRANSFERASE, FKBM FAMILY PROTEIN"/>
    <property type="match status" value="1"/>
</dbReference>
<dbReference type="PANTHER" id="PTHR34203:SF13">
    <property type="entry name" value="EXPRESSED PROTEIN"/>
    <property type="match status" value="1"/>
</dbReference>
<gene>
    <name evidence="2" type="ORF">M9Y10_017178</name>
</gene>